<organism evidence="1 2">
    <name type="scientific">phage Lak_Megaphage_Sonny</name>
    <dbReference type="NCBI Taxonomy" id="3109229"/>
    <lineage>
        <taxon>Viruses</taxon>
        <taxon>Duplodnaviria</taxon>
        <taxon>Heunggongvirae</taxon>
        <taxon>Uroviricota</taxon>
        <taxon>Caudoviricetes</taxon>
        <taxon>Caudoviricetes code 15 clade</taxon>
    </lineage>
</organism>
<keyword evidence="2" id="KW-1185">Reference proteome</keyword>
<sequence>MKIQSFSDIITNSSSELFVFNDGKSAEEVINLLNEIYPEWRNEYELPNKLEDCNDSQIEIYCEYNDWGYYVNLEKERYCKKHNIAPSYIFMEHAYYDIDISKVEFDKNDCFAKEHAESYGLTPEEMYVNWDDYNPFSKNYKNNWLTFSEKYIQIFKEQHKDEVLLFSIDENPNWDYQEKLMKIAKRYHLG</sequence>
<name>A0ABZ0Z380_9CAUD</name>
<dbReference type="Proteomes" id="UP001358193">
    <property type="component" value="Segment"/>
</dbReference>
<protein>
    <submittedName>
        <fullName evidence="1">Uncharacterized protein</fullName>
    </submittedName>
</protein>
<dbReference type="EMBL" id="OR769223">
    <property type="protein sequence ID" value="WQJ53662.1"/>
    <property type="molecule type" value="Genomic_DNA"/>
</dbReference>
<accession>A0ABZ0Z380</accession>
<evidence type="ECO:0000313" key="1">
    <source>
        <dbReference type="EMBL" id="WQJ53662.1"/>
    </source>
</evidence>
<reference evidence="1 2" key="1">
    <citation type="submission" date="2023-11" db="EMBL/GenBank/DDBJ databases">
        <authorList>
            <person name="Cook R."/>
            <person name="Crisci M."/>
            <person name="Pye H."/>
            <person name="Adriaenssens E."/>
            <person name="Santini J."/>
        </authorList>
    </citation>
    <scope>NUCLEOTIDE SEQUENCE [LARGE SCALE GENOMIC DNA]</scope>
    <source>
        <strain evidence="1">Lak_Megaphage_Sonny</strain>
    </source>
</reference>
<proteinExistence type="predicted"/>
<evidence type="ECO:0000313" key="2">
    <source>
        <dbReference type="Proteomes" id="UP001358193"/>
    </source>
</evidence>